<organism evidence="1 2">
    <name type="scientific">Pacificimonas flava</name>
    <dbReference type="NCBI Taxonomy" id="1234595"/>
    <lineage>
        <taxon>Bacteria</taxon>
        <taxon>Pseudomonadati</taxon>
        <taxon>Pseudomonadota</taxon>
        <taxon>Alphaproteobacteria</taxon>
        <taxon>Sphingomonadales</taxon>
        <taxon>Sphingosinicellaceae</taxon>
        <taxon>Pacificimonas</taxon>
    </lineage>
</organism>
<dbReference type="Proteomes" id="UP000198462">
    <property type="component" value="Unassembled WGS sequence"/>
</dbReference>
<accession>A0A219B8L8</accession>
<dbReference type="Gene3D" id="3.40.50.2000">
    <property type="entry name" value="Glycogen Phosphorylase B"/>
    <property type="match status" value="2"/>
</dbReference>
<dbReference type="AlphaFoldDB" id="A0A219B8L8"/>
<dbReference type="PANTHER" id="PTHR12526">
    <property type="entry name" value="GLYCOSYLTRANSFERASE"/>
    <property type="match status" value="1"/>
</dbReference>
<sequence length="411" mass="45059">MGKPQLLFLAHRIPYPPNKGDKIRSWNVLRHLAKSYDIHLGAFIDDDADWRYVPVLEELCASTCFLKVGSRRNPARLARAWLGSLPLSVALWGSAEMKSYVDDCLSDRSIQNAYVFSGQMAPYVHRHVTSGRTIIMDFVDVDSDKFRQYAATASWPFSGLYSQEAAQLKQFEKQTARVVDASLFVSEAEAKLFRGIAGSYGHTVYALENGVDLDFFSPAGGTPSADAKTTAEAGRGLVFAGAMDYPPNIEAVEWLVGDILPRVRRRVPGTDLTIVGSNPVPAVRRLARKKGVEVTGFVEDIRPYVRRAAISVAPIRTARGVQNKVLEAMAMGKPVVASSQAYSGINAEPGHDLLVADTADAFAGAVADLLEDGKRRARMGRAARAKMRSYYSWDARLAHLDEIMARHAKAG</sequence>
<dbReference type="InterPro" id="IPR017521">
    <property type="entry name" value="Sugar_tfrase_PEP-CTERM_Stp1"/>
</dbReference>
<keyword evidence="2" id="KW-1185">Reference proteome</keyword>
<dbReference type="CDD" id="cd03801">
    <property type="entry name" value="GT4_PimA-like"/>
    <property type="match status" value="1"/>
</dbReference>
<name>A0A219B8L8_9SPHN</name>
<evidence type="ECO:0008006" key="3">
    <source>
        <dbReference type="Google" id="ProtNLM"/>
    </source>
</evidence>
<dbReference type="PANTHER" id="PTHR12526:SF600">
    <property type="entry name" value="GLYCOSYL TRANSFERASE GROUP 1"/>
    <property type="match status" value="1"/>
</dbReference>
<evidence type="ECO:0000313" key="1">
    <source>
        <dbReference type="EMBL" id="OWV34514.1"/>
    </source>
</evidence>
<dbReference type="NCBIfam" id="TIGR03087">
    <property type="entry name" value="stp1"/>
    <property type="match status" value="1"/>
</dbReference>
<dbReference type="SUPFAM" id="SSF53756">
    <property type="entry name" value="UDP-Glycosyltransferase/glycogen phosphorylase"/>
    <property type="match status" value="1"/>
</dbReference>
<reference evidence="2" key="1">
    <citation type="submission" date="2017-05" db="EMBL/GenBank/DDBJ databases">
        <authorList>
            <person name="Lin X."/>
        </authorList>
    </citation>
    <scope>NUCLEOTIDE SEQUENCE [LARGE SCALE GENOMIC DNA]</scope>
    <source>
        <strain evidence="2">JLT2012</strain>
    </source>
</reference>
<evidence type="ECO:0000313" key="2">
    <source>
        <dbReference type="Proteomes" id="UP000198462"/>
    </source>
</evidence>
<proteinExistence type="predicted"/>
<gene>
    <name evidence="1" type="ORF">B5C34_14305</name>
</gene>
<dbReference type="Pfam" id="PF13692">
    <property type="entry name" value="Glyco_trans_1_4"/>
    <property type="match status" value="1"/>
</dbReference>
<comment type="caution">
    <text evidence="1">The sequence shown here is derived from an EMBL/GenBank/DDBJ whole genome shotgun (WGS) entry which is preliminary data.</text>
</comment>
<dbReference type="OrthoDB" id="9807209at2"/>
<dbReference type="GO" id="GO:0016757">
    <property type="term" value="F:glycosyltransferase activity"/>
    <property type="evidence" value="ECO:0007669"/>
    <property type="project" value="TreeGrafter"/>
</dbReference>
<dbReference type="EMBL" id="NFZT01000001">
    <property type="protein sequence ID" value="OWV34514.1"/>
    <property type="molecule type" value="Genomic_DNA"/>
</dbReference>
<protein>
    <recommendedName>
        <fullName evidence="3">TIGR03087 family PEP-CTERM/XrtA system glycosyltransferase</fullName>
    </recommendedName>
</protein>
<dbReference type="RefSeq" id="WP_088713214.1">
    <property type="nucleotide sequence ID" value="NZ_NFZT01000001.1"/>
</dbReference>